<dbReference type="InterPro" id="IPR018712">
    <property type="entry name" value="Tle1-like_cat"/>
</dbReference>
<dbReference type="AlphaFoldDB" id="A0AAD5Y9L3"/>
<gene>
    <name evidence="4" type="ORF">NLI96_g10956</name>
</gene>
<dbReference type="Proteomes" id="UP001212997">
    <property type="component" value="Unassembled WGS sequence"/>
</dbReference>
<evidence type="ECO:0000256" key="2">
    <source>
        <dbReference type="SAM" id="MobiDB-lite"/>
    </source>
</evidence>
<dbReference type="PROSITE" id="PS50005">
    <property type="entry name" value="TPR"/>
    <property type="match status" value="1"/>
</dbReference>
<name>A0AAD5Y9L3_9APHY</name>
<feature type="domain" description="T6SS Phospholipase effector Tle1-like catalytic" evidence="3">
    <location>
        <begin position="55"/>
        <end position="147"/>
    </location>
</feature>
<accession>A0AAD5Y9L3</accession>
<dbReference type="Pfam" id="PF09994">
    <property type="entry name" value="T6SS_Tle1-like_cat"/>
    <property type="match status" value="2"/>
</dbReference>
<dbReference type="SMART" id="SM00028">
    <property type="entry name" value="TPR"/>
    <property type="match status" value="3"/>
</dbReference>
<proteinExistence type="predicted"/>
<comment type="caution">
    <text evidence="4">The sequence shown here is derived from an EMBL/GenBank/DDBJ whole genome shotgun (WGS) entry which is preliminary data.</text>
</comment>
<evidence type="ECO:0000259" key="3">
    <source>
        <dbReference type="Pfam" id="PF09994"/>
    </source>
</evidence>
<evidence type="ECO:0000313" key="4">
    <source>
        <dbReference type="EMBL" id="KAJ3476738.1"/>
    </source>
</evidence>
<dbReference type="InterPro" id="IPR019734">
    <property type="entry name" value="TPR_rpt"/>
</dbReference>
<feature type="repeat" description="TPR" evidence="1">
    <location>
        <begin position="716"/>
        <end position="749"/>
    </location>
</feature>
<dbReference type="Pfam" id="PF13374">
    <property type="entry name" value="TPR_10"/>
    <property type="match status" value="2"/>
</dbReference>
<feature type="compositionally biased region" description="Polar residues" evidence="2">
    <location>
        <begin position="1"/>
        <end position="19"/>
    </location>
</feature>
<dbReference type="SUPFAM" id="SSF48452">
    <property type="entry name" value="TPR-like"/>
    <property type="match status" value="1"/>
</dbReference>
<organism evidence="4 5">
    <name type="scientific">Meripilus lineatus</name>
    <dbReference type="NCBI Taxonomy" id="2056292"/>
    <lineage>
        <taxon>Eukaryota</taxon>
        <taxon>Fungi</taxon>
        <taxon>Dikarya</taxon>
        <taxon>Basidiomycota</taxon>
        <taxon>Agaricomycotina</taxon>
        <taxon>Agaricomycetes</taxon>
        <taxon>Polyporales</taxon>
        <taxon>Meripilaceae</taxon>
        <taxon>Meripilus</taxon>
    </lineage>
</organism>
<keyword evidence="1" id="KW-0802">TPR repeat</keyword>
<feature type="domain" description="T6SS Phospholipase effector Tle1-like catalytic" evidence="3">
    <location>
        <begin position="154"/>
        <end position="251"/>
    </location>
</feature>
<reference evidence="4" key="1">
    <citation type="submission" date="2022-07" db="EMBL/GenBank/DDBJ databases">
        <title>Genome Sequence of Physisporinus lineatus.</title>
        <authorList>
            <person name="Buettner E."/>
        </authorList>
    </citation>
    <scope>NUCLEOTIDE SEQUENCE</scope>
    <source>
        <strain evidence="4">VT162</strain>
    </source>
</reference>
<dbReference type="PANTHER" id="PTHR33840:SF1">
    <property type="entry name" value="TLE1 PHOSPHOLIPASE DOMAIN-CONTAINING PROTEIN"/>
    <property type="match status" value="1"/>
</dbReference>
<dbReference type="EMBL" id="JANAWD010000673">
    <property type="protein sequence ID" value="KAJ3476738.1"/>
    <property type="molecule type" value="Genomic_DNA"/>
</dbReference>
<protein>
    <recommendedName>
        <fullName evidence="3">T6SS Phospholipase effector Tle1-like catalytic domain-containing protein</fullName>
    </recommendedName>
</protein>
<dbReference type="PANTHER" id="PTHR33840">
    <property type="match status" value="1"/>
</dbReference>
<feature type="region of interest" description="Disordered" evidence="2">
    <location>
        <begin position="1"/>
        <end position="39"/>
    </location>
</feature>
<sequence length="898" mass="100863">MDTRQPQASTKQNVESGRNQDIPINVPKPPPSQPKDPTVCSNCNKTHTKPSAKCRNLIVCLDGTANQFGRNNSNVLEFCSRIERNNQQEIYYLPGIGTVPETKPSLGQRYDQVLDLAFAHTFDQRVLAGYRWLSNTYKFGDKIFIYGAPPREVDTVASIGFGRTRPGTNNLHEYVCFIRHALALDEIRVKFLPEYLFGGNPIPDDVAMKLQDGIEKVKEVWFSGSHSDVGGGNKPNEELNNGSVPVLWMVIQSSAAGLAVTPSRVNWVDDALRNMRPKSPMNVAYKALEFLPFNRKTYKGVDGKTWRPHMSKPRIIRANQKIHISTCFIEGYEPLAKFERGTEVSLEDIVGKGVGKENRLDWIPNELKKYIETDLFDISQIPDILHDYCTTRIHPEGSKVQLERLGFLACVREGAQAILKHDLFPKSLCQLIADNSPHAFNMLHRLIEYGLSPIPWFVVVIETRSLESDSEQYLITLPNLIEFVEEALPNATFETVSPILDILVQKYGRELPLEEFREISKLRTSFASQDEDQLKPGWLYTPAIASLYFSRSRRSGSNNTALADLVKAQSCLRAFPLAESSSVSAQTAIIQNCLATTLESEPSSESIRRAVEIRIRLVDQLPNETYHRDLANTVLTLASFKVHQHLDDAFDISPYVTTRSKRDVISSDKEYASLLSNLSNRLHDLGMDEALEVARASISIFRHVFPGPLVVDADMATALNNLSNRLADEGQYEEALKVIEEAVRMRRELSKGGDIRCKADLAISLANLSRRQHALGQWEGAQESAQEAVDIHRRLFRDNPDGHREDFSSSLLALSIVKDSLRRLEESLEIGEEVVRLREFLANKKPAAFNALLARSLTNLAISYTSLRRLEDALVASQRAASLQEPLAKARPDQSRST</sequence>
<keyword evidence="5" id="KW-1185">Reference proteome</keyword>
<dbReference type="Gene3D" id="1.25.40.10">
    <property type="entry name" value="Tetratricopeptide repeat domain"/>
    <property type="match status" value="2"/>
</dbReference>
<evidence type="ECO:0000313" key="5">
    <source>
        <dbReference type="Proteomes" id="UP001212997"/>
    </source>
</evidence>
<evidence type="ECO:0000256" key="1">
    <source>
        <dbReference type="PROSITE-ProRule" id="PRU00339"/>
    </source>
</evidence>
<dbReference type="InterPro" id="IPR011990">
    <property type="entry name" value="TPR-like_helical_dom_sf"/>
</dbReference>